<dbReference type="EMBL" id="JBHSWI010000001">
    <property type="protein sequence ID" value="MFC6645415.1"/>
    <property type="molecule type" value="Genomic_DNA"/>
</dbReference>
<keyword evidence="3" id="KW-0732">Signal</keyword>
<evidence type="ECO:0000313" key="4">
    <source>
        <dbReference type="EMBL" id="MFC6645415.1"/>
    </source>
</evidence>
<sequence length="399" mass="41679">MKFNKLGKIAMAAGMSLAMTLGFTACSRDYVAAYVYAPSYTNGKISAFAVDYQTGILTQVSGSPFTASWATGTSRVIASPDSKYLYAIGADQVAQVEVFSIGTDGKLYGVQTQDFSSLGTYATGSAMDSTGKFLYVTYRYQAGYGPSSYGPGGVSIYPIDTSTGKLGTPTNVALAYTPVGISVTVPVSYNGNSVFVYVAQQISQTTTSGIVTEYQQNRTTGALTAIGSIAAGVNPSFIITEPSARFTYVSDKTSNLIYGFQASSSGVLTSIVNNNYTTGLYPVSMTIDPRGKYLYVANYNASTVSGYTINASSGELGGIASSGSFTTQTGPNCVTVDPAIGNYLYTSNYLDNSISGAQLRSEDGTLTAVANSPFTGVTQPNCITSVANGSHADSYVYPK</sequence>
<dbReference type="InterPro" id="IPR050282">
    <property type="entry name" value="Cycloisomerase_2"/>
</dbReference>
<dbReference type="Gene3D" id="2.130.10.10">
    <property type="entry name" value="YVTN repeat-like/Quinoprotein amine dehydrogenase"/>
    <property type="match status" value="2"/>
</dbReference>
<dbReference type="RefSeq" id="WP_263371787.1">
    <property type="nucleotide sequence ID" value="NZ_JAGSYD010000003.1"/>
</dbReference>
<evidence type="ECO:0000256" key="1">
    <source>
        <dbReference type="ARBA" id="ARBA00005564"/>
    </source>
</evidence>
<accession>A0ABW1Z756</accession>
<evidence type="ECO:0000313" key="5">
    <source>
        <dbReference type="Proteomes" id="UP001596391"/>
    </source>
</evidence>
<reference evidence="5" key="1">
    <citation type="journal article" date="2019" name="Int. J. Syst. Evol. Microbiol.">
        <title>The Global Catalogue of Microorganisms (GCM) 10K type strain sequencing project: providing services to taxonomists for standard genome sequencing and annotation.</title>
        <authorList>
            <consortium name="The Broad Institute Genomics Platform"/>
            <consortium name="The Broad Institute Genome Sequencing Center for Infectious Disease"/>
            <person name="Wu L."/>
            <person name="Ma J."/>
        </authorList>
    </citation>
    <scope>NUCLEOTIDE SEQUENCE [LARGE SCALE GENOMIC DNA]</scope>
    <source>
        <strain evidence="5">CGMCC 1.16026</strain>
    </source>
</reference>
<feature type="chain" id="PRO_5046400126" evidence="3">
    <location>
        <begin position="28"/>
        <end position="399"/>
    </location>
</feature>
<dbReference type="SUPFAM" id="SSF51004">
    <property type="entry name" value="C-terminal (heme d1) domain of cytochrome cd1-nitrite reductase"/>
    <property type="match status" value="1"/>
</dbReference>
<keyword evidence="2" id="KW-0313">Glucose metabolism</keyword>
<keyword evidence="5" id="KW-1185">Reference proteome</keyword>
<protein>
    <submittedName>
        <fullName evidence="4">Lactonase family protein</fullName>
    </submittedName>
</protein>
<dbReference type="Proteomes" id="UP001596391">
    <property type="component" value="Unassembled WGS sequence"/>
</dbReference>
<dbReference type="InterPro" id="IPR011048">
    <property type="entry name" value="Haem_d1_sf"/>
</dbReference>
<gene>
    <name evidence="4" type="ORF">ACFQBQ_07420</name>
</gene>
<dbReference type="PROSITE" id="PS51257">
    <property type="entry name" value="PROKAR_LIPOPROTEIN"/>
    <property type="match status" value="1"/>
</dbReference>
<dbReference type="Pfam" id="PF10282">
    <property type="entry name" value="Lactonase"/>
    <property type="match status" value="2"/>
</dbReference>
<proteinExistence type="inferred from homology"/>
<comment type="caution">
    <text evidence="4">The sequence shown here is derived from an EMBL/GenBank/DDBJ whole genome shotgun (WGS) entry which is preliminary data.</text>
</comment>
<feature type="signal peptide" evidence="3">
    <location>
        <begin position="1"/>
        <end position="27"/>
    </location>
</feature>
<comment type="similarity">
    <text evidence="1">Belongs to the cycloisomerase 2 family.</text>
</comment>
<dbReference type="PANTHER" id="PTHR30344">
    <property type="entry name" value="6-PHOSPHOGLUCONOLACTONASE-RELATED"/>
    <property type="match status" value="1"/>
</dbReference>
<organism evidence="4 5">
    <name type="scientific">Granulicella cerasi</name>
    <dbReference type="NCBI Taxonomy" id="741063"/>
    <lineage>
        <taxon>Bacteria</taxon>
        <taxon>Pseudomonadati</taxon>
        <taxon>Acidobacteriota</taxon>
        <taxon>Terriglobia</taxon>
        <taxon>Terriglobales</taxon>
        <taxon>Acidobacteriaceae</taxon>
        <taxon>Granulicella</taxon>
    </lineage>
</organism>
<keyword evidence="2" id="KW-0119">Carbohydrate metabolism</keyword>
<evidence type="ECO:0000256" key="2">
    <source>
        <dbReference type="ARBA" id="ARBA00022526"/>
    </source>
</evidence>
<evidence type="ECO:0000256" key="3">
    <source>
        <dbReference type="SAM" id="SignalP"/>
    </source>
</evidence>
<dbReference type="InterPro" id="IPR015943">
    <property type="entry name" value="WD40/YVTN_repeat-like_dom_sf"/>
</dbReference>
<dbReference type="InterPro" id="IPR019405">
    <property type="entry name" value="Lactonase_7-beta_prop"/>
</dbReference>
<dbReference type="PANTHER" id="PTHR30344:SF1">
    <property type="entry name" value="6-PHOSPHOGLUCONOLACTONASE"/>
    <property type="match status" value="1"/>
</dbReference>
<name>A0ABW1Z756_9BACT</name>